<dbReference type="RefSeq" id="WP_153972636.1">
    <property type="nucleotide sequence ID" value="NZ_JACRWE010000008.1"/>
</dbReference>
<dbReference type="EMBL" id="JACRWE010000008">
    <property type="protein sequence ID" value="MBC5997954.1"/>
    <property type="molecule type" value="Genomic_DNA"/>
</dbReference>
<gene>
    <name evidence="1" type="ORF">H8923_14420</name>
</gene>
<dbReference type="InterPro" id="IPR018540">
    <property type="entry name" value="Spo0E-like"/>
</dbReference>
<organism evidence="1 2">
    <name type="scientific">Romboutsia faecis</name>
    <dbReference type="NCBI Taxonomy" id="2764597"/>
    <lineage>
        <taxon>Bacteria</taxon>
        <taxon>Bacillati</taxon>
        <taxon>Bacillota</taxon>
        <taxon>Clostridia</taxon>
        <taxon>Peptostreptococcales</taxon>
        <taxon>Peptostreptococcaceae</taxon>
        <taxon>Romboutsia</taxon>
    </lineage>
</organism>
<protein>
    <submittedName>
        <fullName evidence="1">Uncharacterized protein</fullName>
    </submittedName>
</protein>
<comment type="caution">
    <text evidence="1">The sequence shown here is derived from an EMBL/GenBank/DDBJ whole genome shotgun (WGS) entry which is preliminary data.</text>
</comment>
<keyword evidence="2" id="KW-1185">Reference proteome</keyword>
<evidence type="ECO:0000313" key="1">
    <source>
        <dbReference type="EMBL" id="MBC5997954.1"/>
    </source>
</evidence>
<dbReference type="Pfam" id="PF09388">
    <property type="entry name" value="SpoOE-like"/>
    <property type="match status" value="1"/>
</dbReference>
<sequence length="52" mass="5948">MSEGIGADLRAFLEEMYQRYGHNETTVAISQILDKYMVEAQRERLANAKANN</sequence>
<evidence type="ECO:0000313" key="2">
    <source>
        <dbReference type="Proteomes" id="UP000609849"/>
    </source>
</evidence>
<accession>A0ABR7JSS5</accession>
<name>A0ABR7JSS5_9FIRM</name>
<proteinExistence type="predicted"/>
<dbReference type="Proteomes" id="UP000609849">
    <property type="component" value="Unassembled WGS sequence"/>
</dbReference>
<reference evidence="1 2" key="1">
    <citation type="submission" date="2020-08" db="EMBL/GenBank/DDBJ databases">
        <authorList>
            <person name="Liu C."/>
            <person name="Sun Q."/>
        </authorList>
    </citation>
    <scope>NUCLEOTIDE SEQUENCE [LARGE SCALE GENOMIC DNA]</scope>
    <source>
        <strain evidence="1 2">NSJ-18</strain>
    </source>
</reference>